<organism evidence="1 2">
    <name type="scientific">Melia azedarach</name>
    <name type="common">Chinaberry tree</name>
    <dbReference type="NCBI Taxonomy" id="155640"/>
    <lineage>
        <taxon>Eukaryota</taxon>
        <taxon>Viridiplantae</taxon>
        <taxon>Streptophyta</taxon>
        <taxon>Embryophyta</taxon>
        <taxon>Tracheophyta</taxon>
        <taxon>Spermatophyta</taxon>
        <taxon>Magnoliopsida</taxon>
        <taxon>eudicotyledons</taxon>
        <taxon>Gunneridae</taxon>
        <taxon>Pentapetalae</taxon>
        <taxon>rosids</taxon>
        <taxon>malvids</taxon>
        <taxon>Sapindales</taxon>
        <taxon>Meliaceae</taxon>
        <taxon>Melia</taxon>
    </lineage>
</organism>
<gene>
    <name evidence="1" type="ORF">OWV82_011309</name>
</gene>
<accession>A0ACC1XYQ6</accession>
<name>A0ACC1XYQ6_MELAZ</name>
<dbReference type="EMBL" id="CM051399">
    <property type="protein sequence ID" value="KAJ4716266.1"/>
    <property type="molecule type" value="Genomic_DNA"/>
</dbReference>
<protein>
    <submittedName>
        <fullName evidence="1">Kynurenine formamidase</fullName>
    </submittedName>
</protein>
<evidence type="ECO:0000313" key="1">
    <source>
        <dbReference type="EMBL" id="KAJ4716266.1"/>
    </source>
</evidence>
<evidence type="ECO:0000313" key="2">
    <source>
        <dbReference type="Proteomes" id="UP001164539"/>
    </source>
</evidence>
<sequence>MNKILLLQLIILCSSRVFLTTGRPLAADGNPVPAPAVHREVYADGRMFDISHRVTKELPSWDSKDGLGQFLFSLASIKNGSVVNASEMKMSVHTGTHVDAPSHMFDNYSDAGFDADTLDLEVLNGPALLVDVPRDKNITAEVMMALNIPKGVRRVLFRTLNTDRQLMWKKEFDSSYAGFMKDGAKWLVENTDIKLVGLDYLSVAAYVEALDTHLEFLASREIILVEGLKLDNIQPGLYDLHCLPIRLLGADGSPTRCILIK</sequence>
<dbReference type="Proteomes" id="UP001164539">
    <property type="component" value="Chromosome 6"/>
</dbReference>
<proteinExistence type="predicted"/>
<keyword evidence="2" id="KW-1185">Reference proteome</keyword>
<reference evidence="1 2" key="1">
    <citation type="journal article" date="2023" name="Science">
        <title>Complex scaffold remodeling in plant triterpene biosynthesis.</title>
        <authorList>
            <person name="De La Pena R."/>
            <person name="Hodgson H."/>
            <person name="Liu J.C."/>
            <person name="Stephenson M.J."/>
            <person name="Martin A.C."/>
            <person name="Owen C."/>
            <person name="Harkess A."/>
            <person name="Leebens-Mack J."/>
            <person name="Jimenez L.E."/>
            <person name="Osbourn A."/>
            <person name="Sattely E.S."/>
        </authorList>
    </citation>
    <scope>NUCLEOTIDE SEQUENCE [LARGE SCALE GENOMIC DNA]</scope>
    <source>
        <strain evidence="2">cv. JPN11</strain>
        <tissue evidence="1">Leaf</tissue>
    </source>
</reference>
<comment type="caution">
    <text evidence="1">The sequence shown here is derived from an EMBL/GenBank/DDBJ whole genome shotgun (WGS) entry which is preliminary data.</text>
</comment>